<proteinExistence type="predicted"/>
<feature type="compositionally biased region" description="Basic residues" evidence="1">
    <location>
        <begin position="11"/>
        <end position="22"/>
    </location>
</feature>
<evidence type="ECO:0000256" key="1">
    <source>
        <dbReference type="SAM" id="MobiDB-lite"/>
    </source>
</evidence>
<evidence type="ECO:0000313" key="2">
    <source>
        <dbReference type="EMBL" id="JAH84876.1"/>
    </source>
</evidence>
<feature type="region of interest" description="Disordered" evidence="1">
    <location>
        <begin position="1"/>
        <end position="22"/>
    </location>
</feature>
<dbReference type="AlphaFoldDB" id="A0A0E9W3L2"/>
<protein>
    <submittedName>
        <fullName evidence="2">Uncharacterized protein</fullName>
    </submittedName>
</protein>
<accession>A0A0E9W3L2</accession>
<organism evidence="2">
    <name type="scientific">Anguilla anguilla</name>
    <name type="common">European freshwater eel</name>
    <name type="synonym">Muraena anguilla</name>
    <dbReference type="NCBI Taxonomy" id="7936"/>
    <lineage>
        <taxon>Eukaryota</taxon>
        <taxon>Metazoa</taxon>
        <taxon>Chordata</taxon>
        <taxon>Craniata</taxon>
        <taxon>Vertebrata</taxon>
        <taxon>Euteleostomi</taxon>
        <taxon>Actinopterygii</taxon>
        <taxon>Neopterygii</taxon>
        <taxon>Teleostei</taxon>
        <taxon>Anguilliformes</taxon>
        <taxon>Anguillidae</taxon>
        <taxon>Anguilla</taxon>
    </lineage>
</organism>
<sequence>MNSASVWGTGARRKWRRARRRAKPNECFSVQPLFPHP</sequence>
<reference evidence="2" key="2">
    <citation type="journal article" date="2015" name="Fish Shellfish Immunol.">
        <title>Early steps in the European eel (Anguilla anguilla)-Vibrio vulnificus interaction in the gills: Role of the RtxA13 toxin.</title>
        <authorList>
            <person name="Callol A."/>
            <person name="Pajuelo D."/>
            <person name="Ebbesson L."/>
            <person name="Teles M."/>
            <person name="MacKenzie S."/>
            <person name="Amaro C."/>
        </authorList>
    </citation>
    <scope>NUCLEOTIDE SEQUENCE</scope>
</reference>
<dbReference type="EMBL" id="GBXM01023701">
    <property type="protein sequence ID" value="JAH84876.1"/>
    <property type="molecule type" value="Transcribed_RNA"/>
</dbReference>
<name>A0A0E9W3L2_ANGAN</name>
<reference evidence="2" key="1">
    <citation type="submission" date="2014-11" db="EMBL/GenBank/DDBJ databases">
        <authorList>
            <person name="Amaro Gonzalez C."/>
        </authorList>
    </citation>
    <scope>NUCLEOTIDE SEQUENCE</scope>
</reference>